<evidence type="ECO:0000313" key="2">
    <source>
        <dbReference type="Proteomes" id="UP000593576"/>
    </source>
</evidence>
<evidence type="ECO:0000313" key="1">
    <source>
        <dbReference type="EMBL" id="MBA0877876.1"/>
    </source>
</evidence>
<gene>
    <name evidence="1" type="ORF">Goshw_007463</name>
</gene>
<organism evidence="1 2">
    <name type="scientific">Gossypium schwendimanii</name>
    <name type="common">Cotton</name>
    <dbReference type="NCBI Taxonomy" id="34291"/>
    <lineage>
        <taxon>Eukaryota</taxon>
        <taxon>Viridiplantae</taxon>
        <taxon>Streptophyta</taxon>
        <taxon>Embryophyta</taxon>
        <taxon>Tracheophyta</taxon>
        <taxon>Spermatophyta</taxon>
        <taxon>Magnoliopsida</taxon>
        <taxon>eudicotyledons</taxon>
        <taxon>Gunneridae</taxon>
        <taxon>Pentapetalae</taxon>
        <taxon>rosids</taxon>
        <taxon>malvids</taxon>
        <taxon>Malvales</taxon>
        <taxon>Malvaceae</taxon>
        <taxon>Malvoideae</taxon>
        <taxon>Gossypium</taxon>
    </lineage>
</organism>
<comment type="caution">
    <text evidence="1">The sequence shown here is derived from an EMBL/GenBank/DDBJ whole genome shotgun (WGS) entry which is preliminary data.</text>
</comment>
<accession>A0A7J9N455</accession>
<dbReference type="Proteomes" id="UP000593576">
    <property type="component" value="Unassembled WGS sequence"/>
</dbReference>
<reference evidence="1 2" key="1">
    <citation type="journal article" date="2019" name="Genome Biol. Evol.">
        <title>Insights into the evolution of the New World diploid cottons (Gossypium, subgenus Houzingenia) based on genome sequencing.</title>
        <authorList>
            <person name="Grover C.E."/>
            <person name="Arick M.A. 2nd"/>
            <person name="Thrash A."/>
            <person name="Conover J.L."/>
            <person name="Sanders W.S."/>
            <person name="Peterson D.G."/>
            <person name="Frelichowski J.E."/>
            <person name="Scheffler J.A."/>
            <person name="Scheffler B.E."/>
            <person name="Wendel J.F."/>
        </authorList>
    </citation>
    <scope>NUCLEOTIDE SEQUENCE [LARGE SCALE GENOMIC DNA]</scope>
    <source>
        <strain evidence="1">1</strain>
        <tissue evidence="1">Leaf</tissue>
    </source>
</reference>
<proteinExistence type="predicted"/>
<name>A0A7J9N455_GOSSC</name>
<sequence length="65" mass="7798">MHREKGDSLADEYVSELWDFTCISVTQNNLQELKEIWGQWNDESLLKNRKCANLFEEADEYNRDE</sequence>
<dbReference type="EMBL" id="JABFAF010269718">
    <property type="protein sequence ID" value="MBA0877876.1"/>
    <property type="molecule type" value="Genomic_DNA"/>
</dbReference>
<dbReference type="AlphaFoldDB" id="A0A7J9N455"/>
<keyword evidence="2" id="KW-1185">Reference proteome</keyword>
<dbReference type="OrthoDB" id="10319040at2759"/>
<protein>
    <submittedName>
        <fullName evidence="1">Uncharacterized protein</fullName>
    </submittedName>
</protein>